<proteinExistence type="predicted"/>
<dbReference type="Proteomes" id="UP000466586">
    <property type="component" value="Unassembled WGS sequence"/>
</dbReference>
<reference evidence="1 2" key="1">
    <citation type="submission" date="2019-11" db="EMBL/GenBank/DDBJ databases">
        <title>Pedobacter sp. HMF7647 Genome sequencing and assembly.</title>
        <authorList>
            <person name="Kang H."/>
            <person name="Kim H."/>
            <person name="Joh K."/>
        </authorList>
    </citation>
    <scope>NUCLEOTIDE SEQUENCE [LARGE SCALE GENOMIC DNA]</scope>
    <source>
        <strain evidence="1 2">HMF7647</strain>
    </source>
</reference>
<keyword evidence="2" id="KW-1185">Reference proteome</keyword>
<evidence type="ECO:0000313" key="1">
    <source>
        <dbReference type="EMBL" id="MXV50298.1"/>
    </source>
</evidence>
<gene>
    <name evidence="1" type="ORF">GS399_04885</name>
</gene>
<comment type="caution">
    <text evidence="1">The sequence shown here is derived from an EMBL/GenBank/DDBJ whole genome shotgun (WGS) entry which is preliminary data.</text>
</comment>
<dbReference type="EMBL" id="WVHT01000002">
    <property type="protein sequence ID" value="MXV50298.1"/>
    <property type="molecule type" value="Genomic_DNA"/>
</dbReference>
<evidence type="ECO:0008006" key="3">
    <source>
        <dbReference type="Google" id="ProtNLM"/>
    </source>
</evidence>
<sequence>MNINTQETMTGSIFHSGEKFVQELSGEKFIAQRNSGIISDTLNAGEAIFIRSQKFFFASSMDSRGNAMGLGSGRPARFS</sequence>
<accession>A0A7K1Y8C1</accession>
<evidence type="ECO:0000313" key="2">
    <source>
        <dbReference type="Proteomes" id="UP000466586"/>
    </source>
</evidence>
<name>A0A7K1Y8C1_9SPHI</name>
<dbReference type="AlphaFoldDB" id="A0A7K1Y8C1"/>
<dbReference type="RefSeq" id="WP_160843477.1">
    <property type="nucleotide sequence ID" value="NZ_WVHT01000002.1"/>
</dbReference>
<organism evidence="1 2">
    <name type="scientific">Hufsiella arboris</name>
    <dbReference type="NCBI Taxonomy" id="2695275"/>
    <lineage>
        <taxon>Bacteria</taxon>
        <taxon>Pseudomonadati</taxon>
        <taxon>Bacteroidota</taxon>
        <taxon>Sphingobacteriia</taxon>
        <taxon>Sphingobacteriales</taxon>
        <taxon>Sphingobacteriaceae</taxon>
        <taxon>Hufsiella</taxon>
    </lineage>
</organism>
<protein>
    <recommendedName>
        <fullName evidence="3">AIM24 family protein</fullName>
    </recommendedName>
</protein>